<evidence type="ECO:0000313" key="2">
    <source>
        <dbReference type="Proteomes" id="UP000799776"/>
    </source>
</evidence>
<name>A0A9P4HSP9_9PEZI</name>
<evidence type="ECO:0008006" key="3">
    <source>
        <dbReference type="Google" id="ProtNLM"/>
    </source>
</evidence>
<dbReference type="Gene3D" id="3.30.70.330">
    <property type="match status" value="1"/>
</dbReference>
<organism evidence="1 2">
    <name type="scientific">Saccharata proteae CBS 121410</name>
    <dbReference type="NCBI Taxonomy" id="1314787"/>
    <lineage>
        <taxon>Eukaryota</taxon>
        <taxon>Fungi</taxon>
        <taxon>Dikarya</taxon>
        <taxon>Ascomycota</taxon>
        <taxon>Pezizomycotina</taxon>
        <taxon>Dothideomycetes</taxon>
        <taxon>Dothideomycetes incertae sedis</taxon>
        <taxon>Botryosphaeriales</taxon>
        <taxon>Saccharataceae</taxon>
        <taxon>Saccharata</taxon>
    </lineage>
</organism>
<dbReference type="EMBL" id="ML978720">
    <property type="protein sequence ID" value="KAF2087295.1"/>
    <property type="molecule type" value="Genomic_DNA"/>
</dbReference>
<dbReference type="AlphaFoldDB" id="A0A9P4HSP9"/>
<evidence type="ECO:0000313" key="1">
    <source>
        <dbReference type="EMBL" id="KAF2087295.1"/>
    </source>
</evidence>
<dbReference type="Proteomes" id="UP000799776">
    <property type="component" value="Unassembled WGS sequence"/>
</dbReference>
<accession>A0A9P4HSP9</accession>
<gene>
    <name evidence="1" type="ORF">K490DRAFT_56917</name>
</gene>
<reference evidence="1" key="1">
    <citation type="journal article" date="2020" name="Stud. Mycol.">
        <title>101 Dothideomycetes genomes: a test case for predicting lifestyles and emergence of pathogens.</title>
        <authorList>
            <person name="Haridas S."/>
            <person name="Albert R."/>
            <person name="Binder M."/>
            <person name="Bloem J."/>
            <person name="Labutti K."/>
            <person name="Salamov A."/>
            <person name="Andreopoulos B."/>
            <person name="Baker S."/>
            <person name="Barry K."/>
            <person name="Bills G."/>
            <person name="Bluhm B."/>
            <person name="Cannon C."/>
            <person name="Castanera R."/>
            <person name="Culley D."/>
            <person name="Daum C."/>
            <person name="Ezra D."/>
            <person name="Gonzalez J."/>
            <person name="Henrissat B."/>
            <person name="Kuo A."/>
            <person name="Liang C."/>
            <person name="Lipzen A."/>
            <person name="Lutzoni F."/>
            <person name="Magnuson J."/>
            <person name="Mondo S."/>
            <person name="Nolan M."/>
            <person name="Ohm R."/>
            <person name="Pangilinan J."/>
            <person name="Park H.-J."/>
            <person name="Ramirez L."/>
            <person name="Alfaro M."/>
            <person name="Sun H."/>
            <person name="Tritt A."/>
            <person name="Yoshinaga Y."/>
            <person name="Zwiers L.-H."/>
            <person name="Turgeon B."/>
            <person name="Goodwin S."/>
            <person name="Spatafora J."/>
            <person name="Crous P."/>
            <person name="Grigoriev I."/>
        </authorList>
    </citation>
    <scope>NUCLEOTIDE SEQUENCE</scope>
    <source>
        <strain evidence="1">CBS 121410</strain>
    </source>
</reference>
<dbReference type="InterPro" id="IPR012677">
    <property type="entry name" value="Nucleotide-bd_a/b_plait_sf"/>
</dbReference>
<protein>
    <recommendedName>
        <fullName evidence="3">RRM domain-containing protein</fullName>
    </recommendedName>
</protein>
<proteinExistence type="predicted"/>
<keyword evidence="2" id="KW-1185">Reference proteome</keyword>
<dbReference type="SUPFAM" id="SSF54928">
    <property type="entry name" value="RNA-binding domain, RBD"/>
    <property type="match status" value="1"/>
</dbReference>
<sequence>MSAVKVHYETRIVAITSFLAQIRVQIVQAKHFPNLTDNPLPLHELLAIERRENAALAEAVNYVAAINNALAGCPTASPIQFTAPIYKPIHIYGGIDDDDEMTDEDDLGCSNDDSMDEDDDVFHDAVEAQPEAVMSDDAEDIQHVQPSIPTSPVSPAAAAGPTEAEKHQFFAETVRRTNLETIAERKRQRAAGKAYQDECAVVIAGAPKSLTRDDVVAAFHPLRIVDILVPAGKKTKGPSGNTLSSATTSLDNAIVLVVLDSHGSALCAVDRLNNTNILGKTVRVHMKNVRVGPAKRTLSDGPEPEINEHYAKFLMAREADREECEAETGFVPRPPRSTLRPRSNHADLGPSFSVLKEKRAIEATLFAHYHVPGVTADARPSPSKRVCTDKVPYEKRQVRIEGDGETVRWGKRLRK</sequence>
<comment type="caution">
    <text evidence="1">The sequence shown here is derived from an EMBL/GenBank/DDBJ whole genome shotgun (WGS) entry which is preliminary data.</text>
</comment>
<dbReference type="CDD" id="cd00590">
    <property type="entry name" value="RRM_SF"/>
    <property type="match status" value="1"/>
</dbReference>
<dbReference type="InterPro" id="IPR035979">
    <property type="entry name" value="RBD_domain_sf"/>
</dbReference>
<dbReference type="GO" id="GO:0003676">
    <property type="term" value="F:nucleic acid binding"/>
    <property type="evidence" value="ECO:0007669"/>
    <property type="project" value="InterPro"/>
</dbReference>